<dbReference type="PANTHER" id="PTHR10992">
    <property type="entry name" value="METHYLESTERASE FAMILY MEMBER"/>
    <property type="match status" value="1"/>
</dbReference>
<evidence type="ECO:0000313" key="3">
    <source>
        <dbReference type="Proteomes" id="UP001642360"/>
    </source>
</evidence>
<accession>A0ABC8TAG5</accession>
<keyword evidence="1" id="KW-0378">Hydrolase</keyword>
<comment type="caution">
    <text evidence="2">The sequence shown here is derived from an EMBL/GenBank/DDBJ whole genome shotgun (WGS) entry which is preliminary data.</text>
</comment>
<dbReference type="GO" id="GO:0016787">
    <property type="term" value="F:hydrolase activity"/>
    <property type="evidence" value="ECO:0007669"/>
    <property type="project" value="UniProtKB-KW"/>
</dbReference>
<reference evidence="2 3" key="1">
    <citation type="submission" date="2024-02" db="EMBL/GenBank/DDBJ databases">
        <authorList>
            <person name="Vignale AGUSTIN F."/>
            <person name="Sosa J E."/>
            <person name="Modenutti C."/>
        </authorList>
    </citation>
    <scope>NUCLEOTIDE SEQUENCE [LARGE SCALE GENOMIC DNA]</scope>
</reference>
<name>A0ABC8TAG5_9AQUA</name>
<dbReference type="PANTHER" id="PTHR10992:SF1083">
    <property type="entry name" value="METHYLESTERASE 1"/>
    <property type="match status" value="1"/>
</dbReference>
<organism evidence="2 3">
    <name type="scientific">Ilex paraguariensis</name>
    <name type="common">yerba mate</name>
    <dbReference type="NCBI Taxonomy" id="185542"/>
    <lineage>
        <taxon>Eukaryota</taxon>
        <taxon>Viridiplantae</taxon>
        <taxon>Streptophyta</taxon>
        <taxon>Embryophyta</taxon>
        <taxon>Tracheophyta</taxon>
        <taxon>Spermatophyta</taxon>
        <taxon>Magnoliopsida</taxon>
        <taxon>eudicotyledons</taxon>
        <taxon>Gunneridae</taxon>
        <taxon>Pentapetalae</taxon>
        <taxon>asterids</taxon>
        <taxon>campanulids</taxon>
        <taxon>Aquifoliales</taxon>
        <taxon>Aquifoliaceae</taxon>
        <taxon>Ilex</taxon>
    </lineage>
</organism>
<evidence type="ECO:0000256" key="1">
    <source>
        <dbReference type="ARBA" id="ARBA00022801"/>
    </source>
</evidence>
<keyword evidence="3" id="KW-1185">Reference proteome</keyword>
<proteinExistence type="predicted"/>
<sequence length="68" mass="7525">MALAKHFVVVHGACHGVWVYYKLKPRIEAASHWFTPVNLADSGVNEKNLQVSASVPENEKVIRIGHSS</sequence>
<protein>
    <submittedName>
        <fullName evidence="2">Uncharacterized protein</fullName>
    </submittedName>
</protein>
<dbReference type="InterPro" id="IPR045889">
    <property type="entry name" value="MES/HNL"/>
</dbReference>
<dbReference type="Proteomes" id="UP001642360">
    <property type="component" value="Unassembled WGS sequence"/>
</dbReference>
<dbReference type="EMBL" id="CAUOFW020004613">
    <property type="protein sequence ID" value="CAK9166427.1"/>
    <property type="molecule type" value="Genomic_DNA"/>
</dbReference>
<dbReference type="AlphaFoldDB" id="A0ABC8TAG5"/>
<gene>
    <name evidence="2" type="ORF">ILEXP_LOCUS35651</name>
</gene>
<evidence type="ECO:0000313" key="2">
    <source>
        <dbReference type="EMBL" id="CAK9166427.1"/>
    </source>
</evidence>